<dbReference type="RefSeq" id="WP_143185309.1">
    <property type="nucleotide sequence ID" value="NZ_FQYR01000009.1"/>
</dbReference>
<proteinExistence type="predicted"/>
<gene>
    <name evidence="1" type="ORF">SAMN02745181_3771</name>
</gene>
<accession>A0A1M6SB17</accession>
<keyword evidence="2" id="KW-1185">Reference proteome</keyword>
<dbReference type="InParanoid" id="A0A1M6SB17"/>
<organism evidence="1 2">
    <name type="scientific">Rubritalea squalenifaciens DSM 18772</name>
    <dbReference type="NCBI Taxonomy" id="1123071"/>
    <lineage>
        <taxon>Bacteria</taxon>
        <taxon>Pseudomonadati</taxon>
        <taxon>Verrucomicrobiota</taxon>
        <taxon>Verrucomicrobiia</taxon>
        <taxon>Verrucomicrobiales</taxon>
        <taxon>Rubritaleaceae</taxon>
        <taxon>Rubritalea</taxon>
    </lineage>
</organism>
<evidence type="ECO:0000313" key="1">
    <source>
        <dbReference type="EMBL" id="SHK41809.1"/>
    </source>
</evidence>
<dbReference type="Proteomes" id="UP000184510">
    <property type="component" value="Unassembled WGS sequence"/>
</dbReference>
<evidence type="ECO:0000313" key="2">
    <source>
        <dbReference type="Proteomes" id="UP000184510"/>
    </source>
</evidence>
<dbReference type="STRING" id="1123071.SAMN02745181_3771"/>
<name>A0A1M6SB17_9BACT</name>
<sequence length="162" mass="18669">MRVMCVLLMSVLLAGADGFVLKVSPGSYSREEGLLLRADTEQGSKYLRASASSYVRRENPEVIQKIMKQLREIGLTDEDAKLMDRLSQSIGPVQYELSYQVKGKEKVYRFEKRMGEDGYMEYFRKASQIGGPYYGVDEQKVRLMVEKLRKVNEWLDPLVRGR</sequence>
<dbReference type="AlphaFoldDB" id="A0A1M6SB17"/>
<protein>
    <submittedName>
        <fullName evidence="1">Uncharacterized protein</fullName>
    </submittedName>
</protein>
<dbReference type="EMBL" id="FQYR01000009">
    <property type="protein sequence ID" value="SHK41809.1"/>
    <property type="molecule type" value="Genomic_DNA"/>
</dbReference>
<reference evidence="1 2" key="1">
    <citation type="submission" date="2016-11" db="EMBL/GenBank/DDBJ databases">
        <authorList>
            <person name="Jaros S."/>
            <person name="Januszkiewicz K."/>
            <person name="Wedrychowicz H."/>
        </authorList>
    </citation>
    <scope>NUCLEOTIDE SEQUENCE [LARGE SCALE GENOMIC DNA]</scope>
    <source>
        <strain evidence="1 2">DSM 18772</strain>
    </source>
</reference>